<comment type="caution">
    <text evidence="1">The sequence shown here is derived from an EMBL/GenBank/DDBJ whole genome shotgun (WGS) entry which is preliminary data.</text>
</comment>
<evidence type="ECO:0000313" key="1">
    <source>
        <dbReference type="EMBL" id="CAI0392614.1"/>
    </source>
</evidence>
<protein>
    <submittedName>
        <fullName evidence="1">Uncharacterized protein</fullName>
    </submittedName>
</protein>
<name>A0AAV0I614_9ROSI</name>
<sequence length="45" mass="5050">PSILSHFSTPLLPLYTFPLLTTLSSNYHPPSLNLKSNHTKEELEA</sequence>
<gene>
    <name evidence="1" type="ORF">LITE_LOCUS7610</name>
</gene>
<proteinExistence type="predicted"/>
<keyword evidence="2" id="KW-1185">Reference proteome</keyword>
<dbReference type="AlphaFoldDB" id="A0AAV0I614"/>
<dbReference type="EMBL" id="CAMGYJ010000003">
    <property type="protein sequence ID" value="CAI0392614.1"/>
    <property type="molecule type" value="Genomic_DNA"/>
</dbReference>
<feature type="non-terminal residue" evidence="1">
    <location>
        <position position="1"/>
    </location>
</feature>
<reference evidence="1" key="1">
    <citation type="submission" date="2022-08" db="EMBL/GenBank/DDBJ databases">
        <authorList>
            <person name="Gutierrez-Valencia J."/>
        </authorList>
    </citation>
    <scope>NUCLEOTIDE SEQUENCE</scope>
</reference>
<dbReference type="Proteomes" id="UP001154282">
    <property type="component" value="Unassembled WGS sequence"/>
</dbReference>
<accession>A0AAV0I614</accession>
<evidence type="ECO:0000313" key="2">
    <source>
        <dbReference type="Proteomes" id="UP001154282"/>
    </source>
</evidence>
<organism evidence="1 2">
    <name type="scientific">Linum tenue</name>
    <dbReference type="NCBI Taxonomy" id="586396"/>
    <lineage>
        <taxon>Eukaryota</taxon>
        <taxon>Viridiplantae</taxon>
        <taxon>Streptophyta</taxon>
        <taxon>Embryophyta</taxon>
        <taxon>Tracheophyta</taxon>
        <taxon>Spermatophyta</taxon>
        <taxon>Magnoliopsida</taxon>
        <taxon>eudicotyledons</taxon>
        <taxon>Gunneridae</taxon>
        <taxon>Pentapetalae</taxon>
        <taxon>rosids</taxon>
        <taxon>fabids</taxon>
        <taxon>Malpighiales</taxon>
        <taxon>Linaceae</taxon>
        <taxon>Linum</taxon>
    </lineage>
</organism>